<dbReference type="AlphaFoldDB" id="K9XQJ6"/>
<evidence type="ECO:0000313" key="3">
    <source>
        <dbReference type="Proteomes" id="UP000010473"/>
    </source>
</evidence>
<evidence type="ECO:0008006" key="4">
    <source>
        <dbReference type="Google" id="ProtNLM"/>
    </source>
</evidence>
<evidence type="ECO:0000256" key="1">
    <source>
        <dbReference type="SAM" id="MobiDB-lite"/>
    </source>
</evidence>
<dbReference type="KEGG" id="scs:Sta7437_0325"/>
<gene>
    <name evidence="2" type="ordered locus">Sta7437_0325</name>
</gene>
<dbReference type="OrthoDB" id="482053at2"/>
<dbReference type="eggNOG" id="COG2963">
    <property type="taxonomic scope" value="Bacteria"/>
</dbReference>
<name>K9XQJ6_STAC7</name>
<dbReference type="PATRIC" id="fig|111780.3.peg.335"/>
<evidence type="ECO:0000313" key="2">
    <source>
        <dbReference type="EMBL" id="AFZ33937.1"/>
    </source>
</evidence>
<dbReference type="HOGENOM" id="CLU_055594_1_0_3"/>
<proteinExistence type="predicted"/>
<organism evidence="2 3">
    <name type="scientific">Stanieria cyanosphaera (strain ATCC 29371 / PCC 7437)</name>
    <dbReference type="NCBI Taxonomy" id="111780"/>
    <lineage>
        <taxon>Bacteria</taxon>
        <taxon>Bacillati</taxon>
        <taxon>Cyanobacteriota</taxon>
        <taxon>Cyanophyceae</taxon>
        <taxon>Pleurocapsales</taxon>
        <taxon>Dermocarpellaceae</taxon>
        <taxon>Stanieria</taxon>
    </lineage>
</organism>
<reference evidence="3" key="1">
    <citation type="journal article" date="2013" name="Proc. Natl. Acad. Sci. U.S.A.">
        <title>Improving the coverage of the cyanobacterial phylum using diversity-driven genome sequencing.</title>
        <authorList>
            <person name="Shih P.M."/>
            <person name="Wu D."/>
            <person name="Latifi A."/>
            <person name="Axen S.D."/>
            <person name="Fewer D.P."/>
            <person name="Talla E."/>
            <person name="Calteau A."/>
            <person name="Cai F."/>
            <person name="Tandeau de Marsac N."/>
            <person name="Rippka R."/>
            <person name="Herdman M."/>
            <person name="Sivonen K."/>
            <person name="Coursin T."/>
            <person name="Laurent T."/>
            <person name="Goodwin L."/>
            <person name="Nolan M."/>
            <person name="Davenport K.W."/>
            <person name="Han C.S."/>
            <person name="Rubin E.M."/>
            <person name="Eisen J.A."/>
            <person name="Woyke T."/>
            <person name="Gugger M."/>
            <person name="Kerfeld C.A."/>
        </authorList>
    </citation>
    <scope>NUCLEOTIDE SEQUENCE [LARGE SCALE GENOMIC DNA]</scope>
    <source>
        <strain evidence="3">ATCC 29371 / PCC 7437</strain>
    </source>
</reference>
<accession>K9XQJ6</accession>
<feature type="region of interest" description="Disordered" evidence="1">
    <location>
        <begin position="174"/>
        <end position="193"/>
    </location>
</feature>
<feature type="compositionally biased region" description="Acidic residues" evidence="1">
    <location>
        <begin position="174"/>
        <end position="189"/>
    </location>
</feature>
<sequence>MSPKKLTKEDKQEILNLYRHSEATTSTLATRYGVSSSTISRFLKNNLSATEYEDLIQQKRLARTPGKTDFLQEQIPIELDQQTKPDQTQKNLPIINHSETIELEKPPIKISATAEETDFSIARQDKFDNLDVEKLSTPTNQVSELEQEIDDANMIALGEMFGDDIADLDDLEDEDDDLEDDEEDWESETETERQISYPYANSGNAKIKILPLSAASFPKICYIVVDRSAELIARPLENFADLGKIPKEEFQQQTLPIFDNHRVARRFSHRRERVIKVPDGRMLQKTSHYLQAKGITRLLIDGQIYSLSTT</sequence>
<dbReference type="Gene3D" id="1.10.10.60">
    <property type="entry name" value="Homeodomain-like"/>
    <property type="match status" value="1"/>
</dbReference>
<protein>
    <recommendedName>
        <fullName evidence="4">Transposase</fullName>
    </recommendedName>
</protein>
<dbReference type="STRING" id="111780.Sta7437_0325"/>
<dbReference type="RefSeq" id="WP_015191610.1">
    <property type="nucleotide sequence ID" value="NC_019748.1"/>
</dbReference>
<keyword evidence="3" id="KW-1185">Reference proteome</keyword>
<dbReference type="EMBL" id="CP003653">
    <property type="protein sequence ID" value="AFZ33937.1"/>
    <property type="molecule type" value="Genomic_DNA"/>
</dbReference>
<dbReference type="Proteomes" id="UP000010473">
    <property type="component" value="Chromosome"/>
</dbReference>